<feature type="region of interest" description="Disordered" evidence="1">
    <location>
        <begin position="1"/>
        <end position="31"/>
    </location>
</feature>
<keyword evidence="4" id="KW-1185">Reference proteome</keyword>
<proteinExistence type="predicted"/>
<feature type="compositionally biased region" description="Polar residues" evidence="1">
    <location>
        <begin position="1"/>
        <end position="10"/>
    </location>
</feature>
<dbReference type="AlphaFoldDB" id="K8EAH0"/>
<organism evidence="3 4">
    <name type="scientific">Bathycoccus prasinos</name>
    <dbReference type="NCBI Taxonomy" id="41875"/>
    <lineage>
        <taxon>Eukaryota</taxon>
        <taxon>Viridiplantae</taxon>
        <taxon>Chlorophyta</taxon>
        <taxon>Mamiellophyceae</taxon>
        <taxon>Mamiellales</taxon>
        <taxon>Bathycoccaceae</taxon>
        <taxon>Bathycoccus</taxon>
    </lineage>
</organism>
<accession>K8EAH0</accession>
<evidence type="ECO:0000313" key="3">
    <source>
        <dbReference type="EMBL" id="CCO14741.1"/>
    </source>
</evidence>
<dbReference type="GO" id="GO:0015979">
    <property type="term" value="P:photosynthesis"/>
    <property type="evidence" value="ECO:0007669"/>
    <property type="project" value="InterPro"/>
</dbReference>
<dbReference type="GO" id="GO:0019898">
    <property type="term" value="C:extrinsic component of membrane"/>
    <property type="evidence" value="ECO:0007669"/>
    <property type="project" value="InterPro"/>
</dbReference>
<reference evidence="3 4" key="1">
    <citation type="submission" date="2011-10" db="EMBL/GenBank/DDBJ databases">
        <authorList>
            <person name="Genoscope - CEA"/>
        </authorList>
    </citation>
    <scope>NUCLEOTIDE SEQUENCE [LARGE SCALE GENOMIC DNA]</scope>
    <source>
        <strain evidence="3 4">RCC 1105</strain>
    </source>
</reference>
<dbReference type="Gene3D" id="3.40.1000.10">
    <property type="entry name" value="Mog1/PsbP, alpha/beta/alpha sandwich"/>
    <property type="match status" value="1"/>
</dbReference>
<dbReference type="GeneID" id="19017415"/>
<gene>
    <name evidence="3" type="ORF">Bathy02g03020</name>
</gene>
<dbReference type="OrthoDB" id="498486at2759"/>
<dbReference type="EMBL" id="FO082277">
    <property type="protein sequence ID" value="CCO14741.1"/>
    <property type="molecule type" value="Genomic_DNA"/>
</dbReference>
<dbReference type="RefSeq" id="XP_007514501.1">
    <property type="nucleotide sequence ID" value="XM_007514439.1"/>
</dbReference>
<dbReference type="KEGG" id="bpg:Bathy02g03020"/>
<evidence type="ECO:0000256" key="1">
    <source>
        <dbReference type="SAM" id="MobiDB-lite"/>
    </source>
</evidence>
<feature type="compositionally biased region" description="Basic and acidic residues" evidence="1">
    <location>
        <begin position="59"/>
        <end position="74"/>
    </location>
</feature>
<name>K8EAH0_9CHLO</name>
<feature type="region of interest" description="Disordered" evidence="1">
    <location>
        <begin position="49"/>
        <end position="80"/>
    </location>
</feature>
<dbReference type="GO" id="GO:0005509">
    <property type="term" value="F:calcium ion binding"/>
    <property type="evidence" value="ECO:0007669"/>
    <property type="project" value="InterPro"/>
</dbReference>
<dbReference type="GO" id="GO:0009654">
    <property type="term" value="C:photosystem II oxygen evolving complex"/>
    <property type="evidence" value="ECO:0007669"/>
    <property type="project" value="InterPro"/>
</dbReference>
<dbReference type="InterPro" id="IPR002683">
    <property type="entry name" value="PsbP_C"/>
</dbReference>
<evidence type="ECO:0000313" key="4">
    <source>
        <dbReference type="Proteomes" id="UP000198341"/>
    </source>
</evidence>
<evidence type="ECO:0000259" key="2">
    <source>
        <dbReference type="Pfam" id="PF01789"/>
    </source>
</evidence>
<dbReference type="Proteomes" id="UP000198341">
    <property type="component" value="Chromosome 2"/>
</dbReference>
<sequence length="299" mass="32693">MNALTTTLKPCQNKPARGGRGGVKVASSSSLPQRRRFIRRHNGGGMCGALGKSSTVSHYPKEVKEEQRDEKDASTSDVALNPPVRRRRAVMVGVARSVLFGAASCVLAESFVREDVQASEDVEDETAPPLNEFTFKTFTLRAPGFYKEVDVDYDKGRLSGANGLELLIRDSRFGLAGNTITLSKQGSPIDPNTKQPLFSKTEDLGDVDAVAEKLVAGENQRNKGANAILKESKKGTVDGTTYYDVSYTKKVKFVDRIVRTRVCVHDNVLFTLTVETDLERGTGEEAQSLDDIVTSFRVL</sequence>
<dbReference type="SUPFAM" id="SSF55724">
    <property type="entry name" value="Mog1p/PsbP-like"/>
    <property type="match status" value="1"/>
</dbReference>
<dbReference type="PANTHER" id="PTHR31407:SF16">
    <property type="entry name" value="PSBP DOMAIN-CONTAINING PROTEIN 7, CHLOROPLASTIC"/>
    <property type="match status" value="1"/>
</dbReference>
<feature type="domain" description="PsbP C-terminal" evidence="2">
    <location>
        <begin position="200"/>
        <end position="298"/>
    </location>
</feature>
<protein>
    <recommendedName>
        <fullName evidence="2">PsbP C-terminal domain-containing protein</fullName>
    </recommendedName>
</protein>
<dbReference type="PANTHER" id="PTHR31407">
    <property type="match status" value="1"/>
</dbReference>
<dbReference type="InterPro" id="IPR016123">
    <property type="entry name" value="Mog1/PsbP_a/b/a-sand"/>
</dbReference>
<dbReference type="Pfam" id="PF01789">
    <property type="entry name" value="PsbP"/>
    <property type="match status" value="1"/>
</dbReference>